<evidence type="ECO:0000313" key="2">
    <source>
        <dbReference type="EnsemblMetazoa" id="SCAU016519-PA"/>
    </source>
</evidence>
<proteinExistence type="predicted"/>
<evidence type="ECO:0000313" key="3">
    <source>
        <dbReference type="Proteomes" id="UP000095300"/>
    </source>
</evidence>
<feature type="signal peptide" evidence="1">
    <location>
        <begin position="1"/>
        <end position="19"/>
    </location>
</feature>
<reference evidence="2" key="1">
    <citation type="submission" date="2020-05" db="UniProtKB">
        <authorList>
            <consortium name="EnsemblMetazoa"/>
        </authorList>
    </citation>
    <scope>IDENTIFICATION</scope>
    <source>
        <strain evidence="2">USDA</strain>
    </source>
</reference>
<evidence type="ECO:0000256" key="1">
    <source>
        <dbReference type="SAM" id="SignalP"/>
    </source>
</evidence>
<name>A0A1I8QEZ7_STOCA</name>
<accession>A0A1I8QEZ7</accession>
<organism evidence="2 3">
    <name type="scientific">Stomoxys calcitrans</name>
    <name type="common">Stable fly</name>
    <name type="synonym">Conops calcitrans</name>
    <dbReference type="NCBI Taxonomy" id="35570"/>
    <lineage>
        <taxon>Eukaryota</taxon>
        <taxon>Metazoa</taxon>
        <taxon>Ecdysozoa</taxon>
        <taxon>Arthropoda</taxon>
        <taxon>Hexapoda</taxon>
        <taxon>Insecta</taxon>
        <taxon>Pterygota</taxon>
        <taxon>Neoptera</taxon>
        <taxon>Endopterygota</taxon>
        <taxon>Diptera</taxon>
        <taxon>Brachycera</taxon>
        <taxon>Muscomorpha</taxon>
        <taxon>Muscoidea</taxon>
        <taxon>Muscidae</taxon>
        <taxon>Stomoxys</taxon>
    </lineage>
</organism>
<gene>
    <name evidence="2" type="primary">106090707</name>
</gene>
<keyword evidence="1" id="KW-0732">Signal</keyword>
<dbReference type="VEuPathDB" id="VectorBase:SCAU016519"/>
<dbReference type="EnsemblMetazoa" id="SCAU016519-RA">
    <property type="protein sequence ID" value="SCAU016519-PA"/>
    <property type="gene ID" value="SCAU016519"/>
</dbReference>
<sequence length="159" mass="18130">MVKVQVIAIVAALFIVTIAVNPSFADNGTCKHCMGDSFVQLIDKYAEKRECWFNKDHQFVIKLKIWNLDALIANFVNVLNANNQVIKAECKREALLKQCERNEVDSLSQCLMNNLQTVVRIYRDQEQCNGKPIKSKLLKIAAKLIFGSFEGWDKIHPDC</sequence>
<dbReference type="AlphaFoldDB" id="A0A1I8QEZ7"/>
<keyword evidence="3" id="KW-1185">Reference proteome</keyword>
<dbReference type="Proteomes" id="UP000095300">
    <property type="component" value="Unassembled WGS sequence"/>
</dbReference>
<protein>
    <submittedName>
        <fullName evidence="2">Uncharacterized protein</fullName>
    </submittedName>
</protein>
<feature type="chain" id="PRO_5009328251" evidence="1">
    <location>
        <begin position="20"/>
        <end position="159"/>
    </location>
</feature>